<gene>
    <name evidence="2" type="ORF">jhhlp_002447</name>
</gene>
<protein>
    <recommendedName>
        <fullName evidence="4">Alpha-ketoglutarate-dependent sulfonate dioxygenase</fullName>
    </recommendedName>
</protein>
<evidence type="ECO:0000313" key="3">
    <source>
        <dbReference type="Proteomes" id="UP000233524"/>
    </source>
</evidence>
<dbReference type="AlphaFoldDB" id="A0A2N3NE50"/>
<evidence type="ECO:0008006" key="4">
    <source>
        <dbReference type="Google" id="ProtNLM"/>
    </source>
</evidence>
<proteinExistence type="predicted"/>
<name>A0A2N3NE50_9PEZI</name>
<dbReference type="VEuPathDB" id="FungiDB:jhhlp_002447"/>
<dbReference type="Pfam" id="PF07173">
    <property type="entry name" value="GRDP-like"/>
    <property type="match status" value="1"/>
</dbReference>
<accession>A0A2N3NE50</accession>
<evidence type="ECO:0000256" key="1">
    <source>
        <dbReference type="SAM" id="MobiDB-lite"/>
    </source>
</evidence>
<dbReference type="PANTHER" id="PTHR34365:SF7">
    <property type="entry name" value="GLYCINE-RICH DOMAIN-CONTAINING PROTEIN 1"/>
    <property type="match status" value="1"/>
</dbReference>
<dbReference type="PANTHER" id="PTHR34365">
    <property type="entry name" value="ENOLASE (DUF1399)"/>
    <property type="match status" value="1"/>
</dbReference>
<organism evidence="2 3">
    <name type="scientific">Lomentospora prolificans</name>
    <dbReference type="NCBI Taxonomy" id="41688"/>
    <lineage>
        <taxon>Eukaryota</taxon>
        <taxon>Fungi</taxon>
        <taxon>Dikarya</taxon>
        <taxon>Ascomycota</taxon>
        <taxon>Pezizomycotina</taxon>
        <taxon>Sordariomycetes</taxon>
        <taxon>Hypocreomycetidae</taxon>
        <taxon>Microascales</taxon>
        <taxon>Microascaceae</taxon>
        <taxon>Lomentospora</taxon>
    </lineage>
</organism>
<dbReference type="EMBL" id="NLAX01000008">
    <property type="protein sequence ID" value="PKS10691.1"/>
    <property type="molecule type" value="Genomic_DNA"/>
</dbReference>
<dbReference type="InParanoid" id="A0A2N3NE50"/>
<dbReference type="InterPro" id="IPR009836">
    <property type="entry name" value="GRDP-like"/>
</dbReference>
<comment type="caution">
    <text evidence="2">The sequence shown here is derived from an EMBL/GenBank/DDBJ whole genome shotgun (WGS) entry which is preliminary data.</text>
</comment>
<dbReference type="STRING" id="41688.A0A2N3NE50"/>
<sequence length="806" mass="90282">MSFKSRRLSKEQSQIDPSLANLPLEQLLERTSSNNPDDALPAYSVAPKNAPLRSRSPPPDFNVAAPFASLKLSNEPPVFPSADTCLAHLKLLYAFRNLKEDVGYTDGLWGIKDPEPSTSPDARLLSRLREKRWAVYLGRAVDRYEAWWNSFEGKKLVIGDMETKGSVAYNRFTMDGESSRLRWDEVMMMPLDVLMVWHTHMLNPRSFLEDCMRSGLRSLWYSGLPWKMINNAVDSDFNYHVSDEAKKYWTSRTGRQWDNVDDPMIKVIQCPACQNLCHVPWTTWPANLQDPADVDFEGKGYGDGRLFLWCPNSDCNMALTKERLSLGKFINDVKNLLQNYIPMPGTQLNLEVGFPTVSETTKPTMHAFPNYLIRDSLRSQLLSLFKPAGSGVSSRDQPQDMDVVREIIGERLADITQIAPIVGTASTGAQVGKRYLPKQGRMAVRKMLSRYNGNCSPFALDLVGAVLRQGIFIDKMHKIDWLHSPAARATMERLTVKYNRFLNIMARNRKKLCVPTLDIDLAWHTAQLSPNTYFNYTVTKCAKFVNHDDKIESATLQGGFEWTSKIYQKKYGEVYSECTCWYCETLRTSHISSVGSSLGMSSQEKIADQFHQSGAARFCPSDKSAHVSAHNAVRTSVSASAEARFNKELGRQFLKAQKRAAQKGRSIPSKREYHDHWGTTYLLYGPYVYPMYFYPPIYVSGDPSSTTGGGGGCAAAKVWRTEGAAGREAAGAVERMDVRAEARRAVAVVVPEVATAVGVTVVAVDVEEGVVDAEARGRVEGAEEECQAVKDEVEMSMIHGVLWRDG</sequence>
<feature type="region of interest" description="Disordered" evidence="1">
    <location>
        <begin position="1"/>
        <end position="57"/>
    </location>
</feature>
<reference evidence="2 3" key="1">
    <citation type="journal article" date="2017" name="G3 (Bethesda)">
        <title>First Draft Genome Sequence of the Pathogenic Fungus Lomentospora prolificans (Formerly Scedosporium prolificans).</title>
        <authorList>
            <person name="Luo R."/>
            <person name="Zimin A."/>
            <person name="Workman R."/>
            <person name="Fan Y."/>
            <person name="Pertea G."/>
            <person name="Grossman N."/>
            <person name="Wear M.P."/>
            <person name="Jia B."/>
            <person name="Miller H."/>
            <person name="Casadevall A."/>
            <person name="Timp W."/>
            <person name="Zhang S.X."/>
            <person name="Salzberg S.L."/>
        </authorList>
    </citation>
    <scope>NUCLEOTIDE SEQUENCE [LARGE SCALE GENOMIC DNA]</scope>
    <source>
        <strain evidence="2 3">JHH-5317</strain>
    </source>
</reference>
<keyword evidence="3" id="KW-1185">Reference proteome</keyword>
<dbReference type="OrthoDB" id="2684236at2759"/>
<dbReference type="Proteomes" id="UP000233524">
    <property type="component" value="Unassembled WGS sequence"/>
</dbReference>
<evidence type="ECO:0000313" key="2">
    <source>
        <dbReference type="EMBL" id="PKS10691.1"/>
    </source>
</evidence>